<dbReference type="InterPro" id="IPR002733">
    <property type="entry name" value="AMMECR1_domain"/>
</dbReference>
<dbReference type="Proteomes" id="UP000886111">
    <property type="component" value="Unassembled WGS sequence"/>
</dbReference>
<protein>
    <submittedName>
        <fullName evidence="2">AmmeMemoRadiSam system protein A</fullName>
    </submittedName>
</protein>
<comment type="caution">
    <text evidence="2">The sequence shown here is derived from an EMBL/GenBank/DDBJ whole genome shotgun (WGS) entry which is preliminary data.</text>
</comment>
<dbReference type="InterPro" id="IPR027623">
    <property type="entry name" value="AmmeMemoSam_A"/>
</dbReference>
<dbReference type="HAMAP" id="MF_00645">
    <property type="entry name" value="AMMECR1"/>
    <property type="match status" value="1"/>
</dbReference>
<dbReference type="NCBIfam" id="TIGR04335">
    <property type="entry name" value="AmmeMemoSam_A"/>
    <property type="match status" value="1"/>
</dbReference>
<dbReference type="NCBIfam" id="TIGR00296">
    <property type="entry name" value="TIGR00296 family protein"/>
    <property type="match status" value="1"/>
</dbReference>
<reference evidence="2" key="1">
    <citation type="journal article" date="2020" name="mSystems">
        <title>Genome- and Community-Level Interaction Insights into Carbon Utilization and Element Cycling Functions of Hydrothermarchaeota in Hydrothermal Sediment.</title>
        <authorList>
            <person name="Zhou Z."/>
            <person name="Liu Y."/>
            <person name="Xu W."/>
            <person name="Pan J."/>
            <person name="Luo Z.H."/>
            <person name="Li M."/>
        </authorList>
    </citation>
    <scope>NUCLEOTIDE SEQUENCE [LARGE SCALE GENOMIC DNA]</scope>
    <source>
        <strain evidence="2">HyVt-76</strain>
    </source>
</reference>
<evidence type="ECO:0000259" key="1">
    <source>
        <dbReference type="PROSITE" id="PS51112"/>
    </source>
</evidence>
<dbReference type="Gene3D" id="3.30.1490.150">
    <property type="entry name" value="Hypothetical protein ph0010, domain 2"/>
    <property type="match status" value="1"/>
</dbReference>
<name>A0A7V5LJA0_CALAY</name>
<evidence type="ECO:0000313" key="2">
    <source>
        <dbReference type="EMBL" id="HHE55286.1"/>
    </source>
</evidence>
<dbReference type="SUPFAM" id="SSF143447">
    <property type="entry name" value="AMMECR1-like"/>
    <property type="match status" value="1"/>
</dbReference>
<dbReference type="PANTHER" id="PTHR13016:SF0">
    <property type="entry name" value="AMME SYNDROME CANDIDATE GENE 1 PROTEIN"/>
    <property type="match status" value="1"/>
</dbReference>
<organism evidence="2">
    <name type="scientific">Caldithrix abyssi</name>
    <dbReference type="NCBI Taxonomy" id="187145"/>
    <lineage>
        <taxon>Bacteria</taxon>
        <taxon>Pseudomonadati</taxon>
        <taxon>Calditrichota</taxon>
        <taxon>Calditrichia</taxon>
        <taxon>Calditrichales</taxon>
        <taxon>Calditrichaceae</taxon>
        <taxon>Caldithrix</taxon>
    </lineage>
</organism>
<dbReference type="InterPro" id="IPR036071">
    <property type="entry name" value="AMMECR1_dom_sf"/>
</dbReference>
<proteinExistence type="inferred from homology"/>
<dbReference type="InterPro" id="IPR027485">
    <property type="entry name" value="AMMECR1_N"/>
</dbReference>
<dbReference type="InterPro" id="IPR023472">
    <property type="entry name" value="Uncharacterised_MJ0810"/>
</dbReference>
<sequence length="187" mass="21178">MAFNLSDEEKKYLLRLARETIEARLNDQPLPKPEALTPNLKVKTGAFVTLNKRRHLRGCIGYVLGLKPLYQAIPDLALSAAFNDPRFPPLTKEELDDVEIEISVLTPLEKVNDPNEIEVGKHGLMVRQGFYEGLLLPQVATEYGWDKWTFLGETCLKAGLPPDAWKDQDTEIFKFSALIFSEEDFGD</sequence>
<dbReference type="Gene3D" id="3.30.700.20">
    <property type="entry name" value="Hypothetical protein ph0010, domain 1"/>
    <property type="match status" value="1"/>
</dbReference>
<feature type="domain" description="AMMECR1" evidence="1">
    <location>
        <begin position="8"/>
        <end position="187"/>
    </location>
</feature>
<accession>A0A7V5LJA0</accession>
<gene>
    <name evidence="2" type="primary">amrA</name>
    <name evidence="2" type="ORF">ENL21_05845</name>
</gene>
<dbReference type="AlphaFoldDB" id="A0A7V5LJA0"/>
<dbReference type="PROSITE" id="PS51112">
    <property type="entry name" value="AMMECR1"/>
    <property type="match status" value="1"/>
</dbReference>
<dbReference type="Pfam" id="PF01871">
    <property type="entry name" value="AMMECR1"/>
    <property type="match status" value="1"/>
</dbReference>
<dbReference type="EMBL" id="DRTD01000428">
    <property type="protein sequence ID" value="HHE55286.1"/>
    <property type="molecule type" value="Genomic_DNA"/>
</dbReference>
<dbReference type="InterPro" id="IPR023473">
    <property type="entry name" value="AMMECR1"/>
</dbReference>
<dbReference type="PANTHER" id="PTHR13016">
    <property type="entry name" value="AMMECR1 HOMOLOG"/>
    <property type="match status" value="1"/>
</dbReference>